<evidence type="ECO:0000313" key="2">
    <source>
        <dbReference type="EMBL" id="GAA5067469.1"/>
    </source>
</evidence>
<organism evidence="2 3">
    <name type="scientific">Nocardia callitridis</name>
    <dbReference type="NCBI Taxonomy" id="648753"/>
    <lineage>
        <taxon>Bacteria</taxon>
        <taxon>Bacillati</taxon>
        <taxon>Actinomycetota</taxon>
        <taxon>Actinomycetes</taxon>
        <taxon>Mycobacteriales</taxon>
        <taxon>Nocardiaceae</taxon>
        <taxon>Nocardia</taxon>
    </lineage>
</organism>
<dbReference type="Proteomes" id="UP001500603">
    <property type="component" value="Unassembled WGS sequence"/>
</dbReference>
<feature type="domain" description="SnoaL-like" evidence="1">
    <location>
        <begin position="14"/>
        <end position="131"/>
    </location>
</feature>
<dbReference type="Gene3D" id="3.10.450.50">
    <property type="match status" value="1"/>
</dbReference>
<gene>
    <name evidence="2" type="ORF">GCM10023318_56640</name>
</gene>
<proteinExistence type="predicted"/>
<dbReference type="Pfam" id="PF13577">
    <property type="entry name" value="SnoaL_4"/>
    <property type="match status" value="1"/>
</dbReference>
<protein>
    <recommendedName>
        <fullName evidence="1">SnoaL-like domain-containing protein</fullName>
    </recommendedName>
</protein>
<sequence>MAHSVTKGSEAMNIEDREAIIRLINQHGYLIDTGRLDQLHEVFTADVEYDVSDFGGGVIFGLEAMREWVLALGDRNPVGHHVTNIVLDETTDGTVHSLSKGIGITAEGAARSVTFDDRLVRSDAEWRIARRAVRARRTPLQP</sequence>
<name>A0ABP9L009_9NOCA</name>
<evidence type="ECO:0000313" key="3">
    <source>
        <dbReference type="Proteomes" id="UP001500603"/>
    </source>
</evidence>
<evidence type="ECO:0000259" key="1">
    <source>
        <dbReference type="Pfam" id="PF13577"/>
    </source>
</evidence>
<dbReference type="SUPFAM" id="SSF54427">
    <property type="entry name" value="NTF2-like"/>
    <property type="match status" value="1"/>
</dbReference>
<dbReference type="InterPro" id="IPR032710">
    <property type="entry name" value="NTF2-like_dom_sf"/>
</dbReference>
<keyword evidence="3" id="KW-1185">Reference proteome</keyword>
<dbReference type="InterPro" id="IPR037401">
    <property type="entry name" value="SnoaL-like"/>
</dbReference>
<dbReference type="RefSeq" id="WP_345499314.1">
    <property type="nucleotide sequence ID" value="NZ_BAABJM010000008.1"/>
</dbReference>
<dbReference type="EMBL" id="BAABJM010000008">
    <property type="protein sequence ID" value="GAA5067469.1"/>
    <property type="molecule type" value="Genomic_DNA"/>
</dbReference>
<comment type="caution">
    <text evidence="2">The sequence shown here is derived from an EMBL/GenBank/DDBJ whole genome shotgun (WGS) entry which is preliminary data.</text>
</comment>
<accession>A0ABP9L009</accession>
<reference evidence="3" key="1">
    <citation type="journal article" date="2019" name="Int. J. Syst. Evol. Microbiol.">
        <title>The Global Catalogue of Microorganisms (GCM) 10K type strain sequencing project: providing services to taxonomists for standard genome sequencing and annotation.</title>
        <authorList>
            <consortium name="The Broad Institute Genomics Platform"/>
            <consortium name="The Broad Institute Genome Sequencing Center for Infectious Disease"/>
            <person name="Wu L."/>
            <person name="Ma J."/>
        </authorList>
    </citation>
    <scope>NUCLEOTIDE SEQUENCE [LARGE SCALE GENOMIC DNA]</scope>
    <source>
        <strain evidence="3">JCM 18298</strain>
    </source>
</reference>